<dbReference type="PRINTS" id="PR01374">
    <property type="entry name" value="TONBPROTEIN"/>
</dbReference>
<comment type="similarity">
    <text evidence="1">Belongs to the TonB family.</text>
</comment>
<feature type="transmembrane region" description="Helical" evidence="1">
    <location>
        <begin position="35"/>
        <end position="60"/>
    </location>
</feature>
<keyword evidence="1" id="KW-0735">Signal-anchor</keyword>
<dbReference type="InterPro" id="IPR003538">
    <property type="entry name" value="TonB"/>
</dbReference>
<sequence length="238" mass="26044">MNTAVNSLNSVSQLLSKVVDPLAALYYKAFNYNKYLAGTAFAAIITLALFFLMVALISLGDDTLPTDNSRKLGDVIMPDRDIDTLFDNVDKPEEPEEQPEDIAQPELDLAPIAGMDVSLPKPKANFAANGSFFRDGEYIPLFKVTPIYPRRAQERGIMGYAVVAFTITETGTVENTEALEGFCGDPTDPETVYRACSIFNSAAASAATKLKYKPKIVDGKAVRVDNVPHKFTFILEES</sequence>
<dbReference type="AlphaFoldDB" id="A0A0R2U9F3"/>
<dbReference type="GO" id="GO:0015031">
    <property type="term" value="P:protein transport"/>
    <property type="evidence" value="ECO:0007669"/>
    <property type="project" value="UniProtKB-UniRule"/>
</dbReference>
<comment type="caution">
    <text evidence="3">The sequence shown here is derived from an EMBL/GenBank/DDBJ whole genome shotgun (WGS) entry which is preliminary data.</text>
</comment>
<dbReference type="GO" id="GO:0005886">
    <property type="term" value="C:plasma membrane"/>
    <property type="evidence" value="ECO:0007669"/>
    <property type="project" value="UniProtKB-SubCell"/>
</dbReference>
<name>A0A0R2U9F3_9GAMM</name>
<dbReference type="Gene3D" id="3.30.1150.10">
    <property type="match status" value="1"/>
</dbReference>
<keyword evidence="1" id="KW-0653">Protein transport</keyword>
<keyword evidence="1" id="KW-1133">Transmembrane helix</keyword>
<organism evidence="3 4">
    <name type="scientific">SAR86 cluster bacterium BACL1 MAG-120820-bin45</name>
    <dbReference type="NCBI Taxonomy" id="1655612"/>
    <lineage>
        <taxon>Bacteria</taxon>
        <taxon>Pseudomonadati</taxon>
        <taxon>Pseudomonadota</taxon>
        <taxon>Gammaproteobacteria</taxon>
        <taxon>SAR86 cluster</taxon>
    </lineage>
</organism>
<evidence type="ECO:0000313" key="3">
    <source>
        <dbReference type="EMBL" id="KRO96143.1"/>
    </source>
</evidence>
<dbReference type="InterPro" id="IPR037682">
    <property type="entry name" value="TonB_C"/>
</dbReference>
<dbReference type="STRING" id="1655612.ABS10_06095"/>
<keyword evidence="1" id="KW-0997">Cell inner membrane</keyword>
<comment type="function">
    <text evidence="1">Interacts with outer membrane receptor proteins that carry out high-affinity binding and energy dependent uptake into the periplasmic space of specific substrates. It could act to transduce energy from the cytoplasmic membrane to specific energy-requiring processes in the outer membrane, resulting in the release into the periplasm of ligands bound by these outer membrane proteins.</text>
</comment>
<evidence type="ECO:0000313" key="4">
    <source>
        <dbReference type="Proteomes" id="UP000051027"/>
    </source>
</evidence>
<dbReference type="GO" id="GO:0055085">
    <property type="term" value="P:transmembrane transport"/>
    <property type="evidence" value="ECO:0007669"/>
    <property type="project" value="InterPro"/>
</dbReference>
<gene>
    <name evidence="3" type="ORF">ABS10_06095</name>
</gene>
<proteinExistence type="inferred from homology"/>
<dbReference type="GO" id="GO:0031992">
    <property type="term" value="F:energy transducer activity"/>
    <property type="evidence" value="ECO:0007669"/>
    <property type="project" value="InterPro"/>
</dbReference>
<dbReference type="SUPFAM" id="SSF74653">
    <property type="entry name" value="TolA/TonB C-terminal domain"/>
    <property type="match status" value="1"/>
</dbReference>
<evidence type="ECO:0000256" key="1">
    <source>
        <dbReference type="RuleBase" id="RU362123"/>
    </source>
</evidence>
<keyword evidence="1" id="KW-0813">Transport</keyword>
<comment type="subcellular location">
    <subcellularLocation>
        <location evidence="1">Cell inner membrane</location>
        <topology evidence="1">Single-pass membrane protein</topology>
        <orientation evidence="1">Periplasmic side</orientation>
    </subcellularLocation>
</comment>
<dbReference type="Pfam" id="PF03544">
    <property type="entry name" value="TonB_C"/>
    <property type="match status" value="1"/>
</dbReference>
<evidence type="ECO:0000259" key="2">
    <source>
        <dbReference type="PROSITE" id="PS52015"/>
    </source>
</evidence>
<dbReference type="GO" id="GO:0015891">
    <property type="term" value="P:siderophore transport"/>
    <property type="evidence" value="ECO:0007669"/>
    <property type="project" value="InterPro"/>
</dbReference>
<keyword evidence="3" id="KW-0675">Receptor</keyword>
<keyword evidence="1" id="KW-1003">Cell membrane</keyword>
<protein>
    <recommendedName>
        <fullName evidence="1">Protein TonB</fullName>
    </recommendedName>
</protein>
<dbReference type="GO" id="GO:0030288">
    <property type="term" value="C:outer membrane-bounded periplasmic space"/>
    <property type="evidence" value="ECO:0007669"/>
    <property type="project" value="InterPro"/>
</dbReference>
<dbReference type="Proteomes" id="UP000051027">
    <property type="component" value="Unassembled WGS sequence"/>
</dbReference>
<dbReference type="EMBL" id="LICS01000006">
    <property type="protein sequence ID" value="KRO96143.1"/>
    <property type="molecule type" value="Genomic_DNA"/>
</dbReference>
<keyword evidence="1" id="KW-0472">Membrane</keyword>
<accession>A0A0R2U9F3</accession>
<keyword evidence="1" id="KW-0812">Transmembrane</keyword>
<dbReference type="PROSITE" id="PS52015">
    <property type="entry name" value="TONB_CTD"/>
    <property type="match status" value="1"/>
</dbReference>
<reference evidence="3 4" key="1">
    <citation type="submission" date="2015-10" db="EMBL/GenBank/DDBJ databases">
        <title>Metagenome-Assembled Genomes uncover a global brackish microbiome.</title>
        <authorList>
            <person name="Hugerth L.W."/>
            <person name="Larsson J."/>
            <person name="Alneberg J."/>
            <person name="Lindh M.V."/>
            <person name="Legrand C."/>
            <person name="Pinhassi J."/>
            <person name="Andersson A.F."/>
        </authorList>
    </citation>
    <scope>NUCLEOTIDE SEQUENCE [LARGE SCALE GENOMIC DNA]</scope>
    <source>
        <strain evidence="3">BACL1 MAG-120820-bin45</strain>
    </source>
</reference>
<feature type="domain" description="TonB C-terminal" evidence="2">
    <location>
        <begin position="133"/>
        <end position="225"/>
    </location>
</feature>